<evidence type="ECO:0000259" key="2">
    <source>
        <dbReference type="Pfam" id="PF02254"/>
    </source>
</evidence>
<sequence length="388" mass="43422">MIKKKGQTPHYRPVPRRFRRQRLLIIGCGDIGQRVVQQLHHGWQVIGVARSDETLQKIRAAGAMAMQADDAHRLARWATHILHAAPPASRDGEVTDRLTRGWLQALTRARGQRASKASRPGRAHRLGARSMGTLLAVPAPATQARSRSQHQHAPAPRLVYLSTTGVYGDRGGAFTRESDTLQPLTDRARRRVDAERQVRFGIHCPDGSNAGSRRADAPHADSTRSDGAHRDSARLSGPRHHHLQQPPLPALVLRVPGIYAADRLPVERLRQQVPALVPADDVITNHIHADDLARIARTALLRGPRQRVINAVDDSQMTLGDYLDQVADRLGLPRPPRHSRAELARTLSEARMSFMRESRRLDTRRLKRELRVRLQWPTVAEFLARAPL</sequence>
<proteinExistence type="predicted"/>
<dbReference type="AlphaFoldDB" id="E7RTW2"/>
<comment type="caution">
    <text evidence="3">The sequence shown here is derived from an EMBL/GenBank/DDBJ whole genome shotgun (WGS) entry which is preliminary data.</text>
</comment>
<dbReference type="EMBL" id="AEQP01000001">
    <property type="protein sequence ID" value="EFV96198.1"/>
    <property type="molecule type" value="Genomic_DNA"/>
</dbReference>
<feature type="compositionally biased region" description="Basic and acidic residues" evidence="1">
    <location>
        <begin position="213"/>
        <end position="233"/>
    </location>
</feature>
<dbReference type="PANTHER" id="PTHR48079">
    <property type="entry name" value="PROTEIN YEEZ"/>
    <property type="match status" value="1"/>
</dbReference>
<feature type="region of interest" description="Disordered" evidence="1">
    <location>
        <begin position="171"/>
        <end position="190"/>
    </location>
</feature>
<evidence type="ECO:0000256" key="1">
    <source>
        <dbReference type="SAM" id="MobiDB-lite"/>
    </source>
</evidence>
<dbReference type="SUPFAM" id="SSF51735">
    <property type="entry name" value="NAD(P)-binding Rossmann-fold domains"/>
    <property type="match status" value="1"/>
</dbReference>
<dbReference type="eggNOG" id="COG0451">
    <property type="taxonomic scope" value="Bacteria"/>
</dbReference>
<evidence type="ECO:0000313" key="4">
    <source>
        <dbReference type="Proteomes" id="UP000011021"/>
    </source>
</evidence>
<organism evidence="3 4">
    <name type="scientific">Lautropia mirabilis ATCC 51599</name>
    <dbReference type="NCBI Taxonomy" id="887898"/>
    <lineage>
        <taxon>Bacteria</taxon>
        <taxon>Pseudomonadati</taxon>
        <taxon>Pseudomonadota</taxon>
        <taxon>Betaproteobacteria</taxon>
        <taxon>Burkholderiales</taxon>
        <taxon>Burkholderiaceae</taxon>
        <taxon>Lautropia</taxon>
    </lineage>
</organism>
<reference evidence="3 4" key="1">
    <citation type="submission" date="2010-12" db="EMBL/GenBank/DDBJ databases">
        <authorList>
            <person name="Muzny D."/>
            <person name="Qin X."/>
            <person name="Deng J."/>
            <person name="Jiang H."/>
            <person name="Liu Y."/>
            <person name="Qu J."/>
            <person name="Song X.-Z."/>
            <person name="Zhang L."/>
            <person name="Thornton R."/>
            <person name="Coyle M."/>
            <person name="Francisco L."/>
            <person name="Jackson L."/>
            <person name="Javaid M."/>
            <person name="Korchina V."/>
            <person name="Kovar C."/>
            <person name="Mata R."/>
            <person name="Mathew T."/>
            <person name="Ngo R."/>
            <person name="Nguyen L."/>
            <person name="Nguyen N."/>
            <person name="Okwuonu G."/>
            <person name="Ongeri F."/>
            <person name="Pham C."/>
            <person name="Simmons D."/>
            <person name="Wilczek-Boney K."/>
            <person name="Hale W."/>
            <person name="Jakkamsetti A."/>
            <person name="Pham P."/>
            <person name="Ruth R."/>
            <person name="San Lucas F."/>
            <person name="Warren J."/>
            <person name="Zhang J."/>
            <person name="Zhao Z."/>
            <person name="Zhou C."/>
            <person name="Zhu D."/>
            <person name="Lee S."/>
            <person name="Bess C."/>
            <person name="Blankenburg K."/>
            <person name="Forbes L."/>
            <person name="Fu Q."/>
            <person name="Gubbala S."/>
            <person name="Hirani K."/>
            <person name="Jayaseelan J.C."/>
            <person name="Lara F."/>
            <person name="Munidasa M."/>
            <person name="Palculict T."/>
            <person name="Patil S."/>
            <person name="Pu L.-L."/>
            <person name="Saada N."/>
            <person name="Tang L."/>
            <person name="Weissenberger G."/>
            <person name="Zhu Y."/>
            <person name="Hemphill L."/>
            <person name="Shang Y."/>
            <person name="Youmans B."/>
            <person name="Ayvaz T."/>
            <person name="Ross M."/>
            <person name="Santibanez J."/>
            <person name="Aqrawi P."/>
            <person name="Gross S."/>
            <person name="Joshi V."/>
            <person name="Fowler G."/>
            <person name="Nazareth L."/>
            <person name="Reid J."/>
            <person name="Worley K."/>
            <person name="Petrosino J."/>
            <person name="Highlander S."/>
            <person name="Gibbs R."/>
        </authorList>
    </citation>
    <scope>NUCLEOTIDE SEQUENCE [LARGE SCALE GENOMIC DNA]</scope>
    <source>
        <strain evidence="3 4">ATCC 51599</strain>
    </source>
</reference>
<dbReference type="RefSeq" id="WP_005672306.1">
    <property type="nucleotide sequence ID" value="NZ_CP146288.1"/>
</dbReference>
<dbReference type="STRING" id="887898.HMPREF0551_0381"/>
<dbReference type="PANTHER" id="PTHR48079:SF6">
    <property type="entry name" value="NAD(P)-BINDING DOMAIN-CONTAINING PROTEIN-RELATED"/>
    <property type="match status" value="1"/>
</dbReference>
<dbReference type="InterPro" id="IPR036291">
    <property type="entry name" value="NAD(P)-bd_dom_sf"/>
</dbReference>
<dbReference type="GO" id="GO:0005737">
    <property type="term" value="C:cytoplasm"/>
    <property type="evidence" value="ECO:0007669"/>
    <property type="project" value="TreeGrafter"/>
</dbReference>
<evidence type="ECO:0000313" key="3">
    <source>
        <dbReference type="EMBL" id="EFV96198.1"/>
    </source>
</evidence>
<dbReference type="InterPro" id="IPR003148">
    <property type="entry name" value="RCK_N"/>
</dbReference>
<dbReference type="Proteomes" id="UP000011021">
    <property type="component" value="Unassembled WGS sequence"/>
</dbReference>
<feature type="domain" description="RCK N-terminal" evidence="2">
    <location>
        <begin position="24"/>
        <end position="72"/>
    </location>
</feature>
<name>E7RTW2_9BURK</name>
<dbReference type="InterPro" id="IPR051783">
    <property type="entry name" value="NAD(P)-dependent_oxidoreduct"/>
</dbReference>
<accession>E7RTW2</accession>
<keyword evidence="4" id="KW-1185">Reference proteome</keyword>
<dbReference type="GO" id="GO:0006813">
    <property type="term" value="P:potassium ion transport"/>
    <property type="evidence" value="ECO:0007669"/>
    <property type="project" value="InterPro"/>
</dbReference>
<gene>
    <name evidence="3" type="ORF">HMPREF0551_0381</name>
</gene>
<dbReference type="HOGENOM" id="CLU_007383_11_4_4"/>
<feature type="region of interest" description="Disordered" evidence="1">
    <location>
        <begin position="200"/>
        <end position="245"/>
    </location>
</feature>
<dbReference type="Pfam" id="PF02254">
    <property type="entry name" value="TrkA_N"/>
    <property type="match status" value="1"/>
</dbReference>
<protein>
    <recommendedName>
        <fullName evidence="2">RCK N-terminal domain-containing protein</fullName>
    </recommendedName>
</protein>
<dbReference type="Gene3D" id="3.40.50.720">
    <property type="entry name" value="NAD(P)-binding Rossmann-like Domain"/>
    <property type="match status" value="3"/>
</dbReference>
<dbReference type="GO" id="GO:0004029">
    <property type="term" value="F:aldehyde dehydrogenase (NAD+) activity"/>
    <property type="evidence" value="ECO:0007669"/>
    <property type="project" value="TreeGrafter"/>
</dbReference>